<name>I7FU30_MYCS2</name>
<dbReference type="KEGG" id="msg:MSMEI_5925"/>
<dbReference type="Proteomes" id="UP000006158">
    <property type="component" value="Chromosome"/>
</dbReference>
<evidence type="ECO:0000313" key="3">
    <source>
        <dbReference type="Proteomes" id="UP000006158"/>
    </source>
</evidence>
<feature type="compositionally biased region" description="Basic and acidic residues" evidence="1">
    <location>
        <begin position="216"/>
        <end position="238"/>
    </location>
</feature>
<sequence>MLKSVSVLALDRLAMFEFGVICEVFGIDRSGDGVPNFDFKVCGPEAGKPLSTSVGATLTPDHGLEDLVGVDLVAIPAIGSDEYLPAALEAVRAAADSGSIILTVCSGGIRRGCGGPARRQTVHHALDARRRVGAAVPDCPGRPQRALRRRRQPDHQCGYRGGYRCVPAPRAARARQRGHQQDRAPHGRAAAPRRRAAPVHRPAGSGPVLGPVRPAPRLDRRQPRQAAHRREPGQAGRDVHAHLRAPFRRGDRHHAHAVDHRSARAVCASSARRDRPRHRLDRRAGRLRHLDAAAPSLPQAHRRDTVGLPSPVRMRLRHFQRRLRR</sequence>
<protein>
    <submittedName>
        <fullName evidence="2">AraC-family transcriptional regulator</fullName>
    </submittedName>
</protein>
<dbReference type="Gene3D" id="3.40.50.880">
    <property type="match status" value="1"/>
</dbReference>
<dbReference type="SUPFAM" id="SSF52317">
    <property type="entry name" value="Class I glutamine amidotransferase-like"/>
    <property type="match status" value="1"/>
</dbReference>
<dbReference type="InterPro" id="IPR029062">
    <property type="entry name" value="Class_I_gatase-like"/>
</dbReference>
<reference evidence="2 3" key="2">
    <citation type="journal article" date="2009" name="Genome Res.">
        <title>Ortho-proteogenomics: multiple proteomes investigation through orthology and a new MS-based protocol.</title>
        <authorList>
            <person name="Gallien S."/>
            <person name="Perrodou E."/>
            <person name="Carapito C."/>
            <person name="Deshayes C."/>
            <person name="Reyrat J.M."/>
            <person name="Van Dorsselaer A."/>
            <person name="Poch O."/>
            <person name="Schaeffer C."/>
            <person name="Lecompte O."/>
        </authorList>
    </citation>
    <scope>NUCLEOTIDE SEQUENCE [LARGE SCALE GENOMIC DNA]</scope>
    <source>
        <strain evidence="3">ATCC 700084 / mc(2)155</strain>
    </source>
</reference>
<feature type="region of interest" description="Disordered" evidence="1">
    <location>
        <begin position="136"/>
        <end position="238"/>
    </location>
</feature>
<organism evidence="2 3">
    <name type="scientific">Mycolicibacterium smegmatis (strain ATCC 700084 / mc(2)155)</name>
    <name type="common">Mycobacterium smegmatis</name>
    <dbReference type="NCBI Taxonomy" id="246196"/>
    <lineage>
        <taxon>Bacteria</taxon>
        <taxon>Bacillati</taxon>
        <taxon>Actinomycetota</taxon>
        <taxon>Actinomycetes</taxon>
        <taxon>Mycobacteriales</taxon>
        <taxon>Mycobacteriaceae</taxon>
        <taxon>Mycolicibacterium</taxon>
    </lineage>
</organism>
<dbReference type="AlphaFoldDB" id="I7FU30"/>
<evidence type="ECO:0000313" key="2">
    <source>
        <dbReference type="EMBL" id="AFP42358.1"/>
    </source>
</evidence>
<evidence type="ECO:0000256" key="1">
    <source>
        <dbReference type="SAM" id="MobiDB-lite"/>
    </source>
</evidence>
<gene>
    <name evidence="2" type="ordered locus">MSMEI_5925</name>
</gene>
<accession>I7FU30</accession>
<dbReference type="EMBL" id="CP001663">
    <property type="protein sequence ID" value="AFP42358.1"/>
    <property type="molecule type" value="Genomic_DNA"/>
</dbReference>
<proteinExistence type="predicted"/>
<reference evidence="2 3" key="1">
    <citation type="journal article" date="2007" name="Genome Biol.">
        <title>Interrupted coding sequences in Mycobacterium smegmatis: authentic mutations or sequencing errors?</title>
        <authorList>
            <person name="Deshayes C."/>
            <person name="Perrodou E."/>
            <person name="Gallien S."/>
            <person name="Euphrasie D."/>
            <person name="Schaeffer C."/>
            <person name="Van-Dorsselaer A."/>
            <person name="Poch O."/>
            <person name="Lecompte O."/>
            <person name="Reyrat J.M."/>
        </authorList>
    </citation>
    <scope>NUCLEOTIDE SEQUENCE [LARGE SCALE GENOMIC DNA]</scope>
    <source>
        <strain evidence="3">ATCC 700084 / mc(2)155</strain>
    </source>
</reference>
<feature type="region of interest" description="Disordered" evidence="1">
    <location>
        <begin position="251"/>
        <end position="277"/>
    </location>
</feature>